<comment type="similarity">
    <text evidence="1">Belongs to the isochorismatase family.</text>
</comment>
<protein>
    <recommendedName>
        <fullName evidence="6">nicotinamidase</fullName>
        <ecNumber evidence="6">3.5.1.19</ecNumber>
    </recommendedName>
    <alternativeName>
        <fullName evidence="7">Nicotinamide deamidase</fullName>
    </alternativeName>
</protein>
<keyword evidence="3" id="KW-0479">Metal-binding</keyword>
<accession>A0ABP3Y6N3</accession>
<proteinExistence type="inferred from homology"/>
<name>A0ABP3Y6N3_9BACT</name>
<organism evidence="9 10">
    <name type="scientific">Algoriphagus jejuensis</name>
    <dbReference type="NCBI Taxonomy" id="419934"/>
    <lineage>
        <taxon>Bacteria</taxon>
        <taxon>Pseudomonadati</taxon>
        <taxon>Bacteroidota</taxon>
        <taxon>Cytophagia</taxon>
        <taxon>Cytophagales</taxon>
        <taxon>Cyclobacteriaceae</taxon>
        <taxon>Algoriphagus</taxon>
    </lineage>
</organism>
<dbReference type="InterPro" id="IPR000868">
    <property type="entry name" value="Isochorismatase-like_dom"/>
</dbReference>
<evidence type="ECO:0000256" key="3">
    <source>
        <dbReference type="ARBA" id="ARBA00022723"/>
    </source>
</evidence>
<dbReference type="Gene3D" id="3.40.50.850">
    <property type="entry name" value="Isochorismatase-like"/>
    <property type="match status" value="1"/>
</dbReference>
<evidence type="ECO:0000259" key="8">
    <source>
        <dbReference type="Pfam" id="PF00857"/>
    </source>
</evidence>
<dbReference type="NCBIfam" id="NF008623">
    <property type="entry name" value="PRK11609.1"/>
    <property type="match status" value="1"/>
</dbReference>
<gene>
    <name evidence="9" type="primary">pncA</name>
    <name evidence="9" type="ORF">GCM10009119_00880</name>
</gene>
<evidence type="ECO:0000256" key="1">
    <source>
        <dbReference type="ARBA" id="ARBA00006336"/>
    </source>
</evidence>
<evidence type="ECO:0000313" key="9">
    <source>
        <dbReference type="EMBL" id="GAA0877120.1"/>
    </source>
</evidence>
<comment type="pathway">
    <text evidence="5">Cofactor biosynthesis; nicotinate biosynthesis; nicotinate from nicotinamide: step 1/1.</text>
</comment>
<dbReference type="CDD" id="cd01011">
    <property type="entry name" value="nicotinamidase"/>
    <property type="match status" value="1"/>
</dbReference>
<keyword evidence="2" id="KW-0662">Pyridine nucleotide biosynthesis</keyword>
<evidence type="ECO:0000256" key="6">
    <source>
        <dbReference type="ARBA" id="ARBA00039017"/>
    </source>
</evidence>
<dbReference type="SUPFAM" id="SSF52499">
    <property type="entry name" value="Isochorismatase-like hydrolases"/>
    <property type="match status" value="1"/>
</dbReference>
<evidence type="ECO:0000256" key="5">
    <source>
        <dbReference type="ARBA" id="ARBA00037900"/>
    </source>
</evidence>
<feature type="domain" description="Isochorismatase-like" evidence="8">
    <location>
        <begin position="9"/>
        <end position="207"/>
    </location>
</feature>
<evidence type="ECO:0000256" key="4">
    <source>
        <dbReference type="ARBA" id="ARBA00022801"/>
    </source>
</evidence>
<keyword evidence="10" id="KW-1185">Reference proteome</keyword>
<comment type="caution">
    <text evidence="9">The sequence shown here is derived from an EMBL/GenBank/DDBJ whole genome shotgun (WGS) entry which is preliminary data.</text>
</comment>
<dbReference type="PANTHER" id="PTHR11080">
    <property type="entry name" value="PYRAZINAMIDASE/NICOTINAMIDASE"/>
    <property type="match status" value="1"/>
</dbReference>
<dbReference type="Pfam" id="PF00857">
    <property type="entry name" value="Isochorismatase"/>
    <property type="match status" value="1"/>
</dbReference>
<dbReference type="EC" id="3.5.1.19" evidence="6"/>
<dbReference type="Proteomes" id="UP001500469">
    <property type="component" value="Unassembled WGS sequence"/>
</dbReference>
<keyword evidence="4" id="KW-0378">Hydrolase</keyword>
<dbReference type="InterPro" id="IPR036380">
    <property type="entry name" value="Isochorismatase-like_sf"/>
</dbReference>
<reference evidence="10" key="1">
    <citation type="journal article" date="2019" name="Int. J. Syst. Evol. Microbiol.">
        <title>The Global Catalogue of Microorganisms (GCM) 10K type strain sequencing project: providing services to taxonomists for standard genome sequencing and annotation.</title>
        <authorList>
            <consortium name="The Broad Institute Genomics Platform"/>
            <consortium name="The Broad Institute Genome Sequencing Center for Infectious Disease"/>
            <person name="Wu L."/>
            <person name="Ma J."/>
        </authorList>
    </citation>
    <scope>NUCLEOTIDE SEQUENCE [LARGE SCALE GENOMIC DNA]</scope>
    <source>
        <strain evidence="10">JCM 16112</strain>
    </source>
</reference>
<dbReference type="RefSeq" id="WP_343847812.1">
    <property type="nucleotide sequence ID" value="NZ_BAAAFI010000001.1"/>
</dbReference>
<sequence length="209" mass="22737">MEKIKKSDALLIVDVQNDFCPGGTLAVAEGDQIVPIINNIQEKFPLVVATQDFHPAEHGSFAANHAGKKTGEFIELAGLTQILWPVHCVQGSQGGDFHPDLNRGQRMKVFQKGKNPEVDSYSGFFDNARRGDTGLSEYLRSQGIERVFVCGLALDYCVKFTAMDAESLGFETFVISDATRAVNLSPGDGSKALGEMKQKGIKILTSKDL</sequence>
<evidence type="ECO:0000256" key="7">
    <source>
        <dbReference type="ARBA" id="ARBA00043224"/>
    </source>
</evidence>
<dbReference type="EMBL" id="BAAAFI010000001">
    <property type="protein sequence ID" value="GAA0877120.1"/>
    <property type="molecule type" value="Genomic_DNA"/>
</dbReference>
<dbReference type="InterPro" id="IPR052347">
    <property type="entry name" value="Isochorismatase_Nicotinamidase"/>
</dbReference>
<evidence type="ECO:0000313" key="10">
    <source>
        <dbReference type="Proteomes" id="UP001500469"/>
    </source>
</evidence>
<evidence type="ECO:0000256" key="2">
    <source>
        <dbReference type="ARBA" id="ARBA00022642"/>
    </source>
</evidence>
<dbReference type="PANTHER" id="PTHR11080:SF2">
    <property type="entry name" value="LD05707P"/>
    <property type="match status" value="1"/>
</dbReference>